<dbReference type="InterPro" id="IPR050304">
    <property type="entry name" value="MT-severing_AAA_ATPase"/>
</dbReference>
<evidence type="ECO:0000313" key="7">
    <source>
        <dbReference type="Proteomes" id="UP000799750"/>
    </source>
</evidence>
<sequence length="354" mass="39013">MNLNGKKQGQTNPKNCGGKNGDSSNRENDDAQLKDSLMASVITEKPNVRWDDVAGLEAAKQELRSAAVLPIKFPELFSGQRKQRRGMLLYGPPGTGKSFLAKAIATEVESTLFSISASDVTSKWLGDSERLIKQLFKLAREKKPSIIFIDEIDALCGSRDAPGANPLTLGLKTELLVQMDGVGNDNEGVLLLGATNLPWTLDPAVRRRFQRKIHIPLPDEKARRQLFKISAEKMEVPLGKTDYIELASMTDGFSGSDISNALQDALDVPIKRVQNAGFYRKVQEEGKGLFMPCEESDGGAIKMTFIDVPRGMLKAPVVRREDIFAVLRDVKASVSQEEIKKCMEWTEQFGLEGA</sequence>
<dbReference type="OrthoDB" id="29072at2759"/>
<dbReference type="Gene3D" id="3.40.50.300">
    <property type="entry name" value="P-loop containing nucleotide triphosphate hydrolases"/>
    <property type="match status" value="1"/>
</dbReference>
<dbReference type="PANTHER" id="PTHR23074">
    <property type="entry name" value="AAA DOMAIN-CONTAINING"/>
    <property type="match status" value="1"/>
</dbReference>
<gene>
    <name evidence="6" type="ORF">BU16DRAFT_549015</name>
</gene>
<dbReference type="PANTHER" id="PTHR23074:SF83">
    <property type="entry name" value="VACUOLAR PROTEIN SORTING-ASSOCIATED PROTEIN 4A"/>
    <property type="match status" value="1"/>
</dbReference>
<dbReference type="Pfam" id="PF09336">
    <property type="entry name" value="Vps4_C"/>
    <property type="match status" value="1"/>
</dbReference>
<evidence type="ECO:0000313" key="6">
    <source>
        <dbReference type="EMBL" id="KAF2496516.1"/>
    </source>
</evidence>
<organism evidence="6 7">
    <name type="scientific">Lophium mytilinum</name>
    <dbReference type="NCBI Taxonomy" id="390894"/>
    <lineage>
        <taxon>Eukaryota</taxon>
        <taxon>Fungi</taxon>
        <taxon>Dikarya</taxon>
        <taxon>Ascomycota</taxon>
        <taxon>Pezizomycotina</taxon>
        <taxon>Dothideomycetes</taxon>
        <taxon>Pleosporomycetidae</taxon>
        <taxon>Mytilinidiales</taxon>
        <taxon>Mytilinidiaceae</taxon>
        <taxon>Lophium</taxon>
    </lineage>
</organism>
<keyword evidence="7" id="KW-1185">Reference proteome</keyword>
<evidence type="ECO:0000256" key="3">
    <source>
        <dbReference type="RuleBase" id="RU003651"/>
    </source>
</evidence>
<reference evidence="6" key="1">
    <citation type="journal article" date="2020" name="Stud. Mycol.">
        <title>101 Dothideomycetes genomes: a test case for predicting lifestyles and emergence of pathogens.</title>
        <authorList>
            <person name="Haridas S."/>
            <person name="Albert R."/>
            <person name="Binder M."/>
            <person name="Bloem J."/>
            <person name="Labutti K."/>
            <person name="Salamov A."/>
            <person name="Andreopoulos B."/>
            <person name="Baker S."/>
            <person name="Barry K."/>
            <person name="Bills G."/>
            <person name="Bluhm B."/>
            <person name="Cannon C."/>
            <person name="Castanera R."/>
            <person name="Culley D."/>
            <person name="Daum C."/>
            <person name="Ezra D."/>
            <person name="Gonzalez J."/>
            <person name="Henrissat B."/>
            <person name="Kuo A."/>
            <person name="Liang C."/>
            <person name="Lipzen A."/>
            <person name="Lutzoni F."/>
            <person name="Magnuson J."/>
            <person name="Mondo S."/>
            <person name="Nolan M."/>
            <person name="Ohm R."/>
            <person name="Pangilinan J."/>
            <person name="Park H.-J."/>
            <person name="Ramirez L."/>
            <person name="Alfaro M."/>
            <person name="Sun H."/>
            <person name="Tritt A."/>
            <person name="Yoshinaga Y."/>
            <person name="Zwiers L.-H."/>
            <person name="Turgeon B."/>
            <person name="Goodwin S."/>
            <person name="Spatafora J."/>
            <person name="Crous P."/>
            <person name="Grigoriev I."/>
        </authorList>
    </citation>
    <scope>NUCLEOTIDE SEQUENCE</scope>
    <source>
        <strain evidence="6">CBS 269.34</strain>
    </source>
</reference>
<dbReference type="InterPro" id="IPR027417">
    <property type="entry name" value="P-loop_NTPase"/>
</dbReference>
<dbReference type="SMART" id="SM00382">
    <property type="entry name" value="AAA"/>
    <property type="match status" value="1"/>
</dbReference>
<feature type="domain" description="AAA+ ATPase" evidence="5">
    <location>
        <begin position="83"/>
        <end position="219"/>
    </location>
</feature>
<evidence type="ECO:0000256" key="2">
    <source>
        <dbReference type="ARBA" id="ARBA00022840"/>
    </source>
</evidence>
<dbReference type="InterPro" id="IPR003593">
    <property type="entry name" value="AAA+_ATPase"/>
</dbReference>
<dbReference type="InterPro" id="IPR003959">
    <property type="entry name" value="ATPase_AAA_core"/>
</dbReference>
<dbReference type="Pfam" id="PF00004">
    <property type="entry name" value="AAA"/>
    <property type="match status" value="1"/>
</dbReference>
<comment type="similarity">
    <text evidence="3">Belongs to the AAA ATPase family.</text>
</comment>
<dbReference type="Gene3D" id="1.10.8.60">
    <property type="match status" value="1"/>
</dbReference>
<dbReference type="SUPFAM" id="SSF52540">
    <property type="entry name" value="P-loop containing nucleoside triphosphate hydrolases"/>
    <property type="match status" value="1"/>
</dbReference>
<dbReference type="Pfam" id="PF17862">
    <property type="entry name" value="AAA_lid_3"/>
    <property type="match status" value="1"/>
</dbReference>
<dbReference type="InterPro" id="IPR041569">
    <property type="entry name" value="AAA_lid_3"/>
</dbReference>
<protein>
    <submittedName>
        <fullName evidence="6">AAA-domain-containing protein</fullName>
    </submittedName>
</protein>
<evidence type="ECO:0000256" key="1">
    <source>
        <dbReference type="ARBA" id="ARBA00022741"/>
    </source>
</evidence>
<proteinExistence type="inferred from homology"/>
<dbReference type="InterPro" id="IPR003960">
    <property type="entry name" value="ATPase_AAA_CS"/>
</dbReference>
<keyword evidence="2 3" id="KW-0067">ATP-binding</keyword>
<dbReference type="FunFam" id="3.40.50.300:FF:000043">
    <property type="entry name" value="Vacuolar protein sorting-associated protein 4"/>
    <property type="match status" value="1"/>
</dbReference>
<evidence type="ECO:0000259" key="5">
    <source>
        <dbReference type="SMART" id="SM00382"/>
    </source>
</evidence>
<dbReference type="GO" id="GO:0016887">
    <property type="term" value="F:ATP hydrolysis activity"/>
    <property type="evidence" value="ECO:0007669"/>
    <property type="project" value="InterPro"/>
</dbReference>
<feature type="region of interest" description="Disordered" evidence="4">
    <location>
        <begin position="1"/>
        <end position="30"/>
    </location>
</feature>
<dbReference type="EMBL" id="MU004187">
    <property type="protein sequence ID" value="KAF2496516.1"/>
    <property type="molecule type" value="Genomic_DNA"/>
</dbReference>
<feature type="compositionally biased region" description="Polar residues" evidence="4">
    <location>
        <begin position="1"/>
        <end position="14"/>
    </location>
</feature>
<name>A0A6A6QWC7_9PEZI</name>
<dbReference type="AlphaFoldDB" id="A0A6A6QWC7"/>
<dbReference type="Proteomes" id="UP000799750">
    <property type="component" value="Unassembled WGS sequence"/>
</dbReference>
<dbReference type="GO" id="GO:0016197">
    <property type="term" value="P:endosomal transport"/>
    <property type="evidence" value="ECO:0007669"/>
    <property type="project" value="TreeGrafter"/>
</dbReference>
<evidence type="ECO:0000256" key="4">
    <source>
        <dbReference type="SAM" id="MobiDB-lite"/>
    </source>
</evidence>
<dbReference type="GO" id="GO:0005524">
    <property type="term" value="F:ATP binding"/>
    <property type="evidence" value="ECO:0007669"/>
    <property type="project" value="UniProtKB-KW"/>
</dbReference>
<dbReference type="GO" id="GO:0007033">
    <property type="term" value="P:vacuole organization"/>
    <property type="evidence" value="ECO:0007669"/>
    <property type="project" value="TreeGrafter"/>
</dbReference>
<dbReference type="InterPro" id="IPR015415">
    <property type="entry name" value="Spast_Vps4_C"/>
</dbReference>
<dbReference type="PROSITE" id="PS00674">
    <property type="entry name" value="AAA"/>
    <property type="match status" value="1"/>
</dbReference>
<accession>A0A6A6QWC7</accession>
<keyword evidence="1 3" id="KW-0547">Nucleotide-binding</keyword>